<dbReference type="AlphaFoldDB" id="A0A2A6RFG4"/>
<dbReference type="OrthoDB" id="5458519at2"/>
<feature type="domain" description="KaiB" evidence="1">
    <location>
        <begin position="7"/>
        <end position="90"/>
    </location>
</feature>
<dbReference type="InterPro" id="IPR039022">
    <property type="entry name" value="KaiB-like"/>
</dbReference>
<name>A0A2A6RFG4_9CHLR</name>
<dbReference type="InterPro" id="IPR036249">
    <property type="entry name" value="Thioredoxin-like_sf"/>
</dbReference>
<dbReference type="Pfam" id="PF07689">
    <property type="entry name" value="KaiB"/>
    <property type="match status" value="1"/>
</dbReference>
<dbReference type="SUPFAM" id="SSF52833">
    <property type="entry name" value="Thioredoxin-like"/>
    <property type="match status" value="1"/>
</dbReference>
<evidence type="ECO:0000259" key="1">
    <source>
        <dbReference type="SMART" id="SM01248"/>
    </source>
</evidence>
<dbReference type="RefSeq" id="WP_097645509.1">
    <property type="nucleotide sequence ID" value="NZ_NQWI01000122.1"/>
</dbReference>
<dbReference type="EMBL" id="NQWI01000122">
    <property type="protein sequence ID" value="PDW01626.1"/>
    <property type="molecule type" value="Genomic_DNA"/>
</dbReference>
<dbReference type="GO" id="GO:0048511">
    <property type="term" value="P:rhythmic process"/>
    <property type="evidence" value="ECO:0007669"/>
    <property type="project" value="InterPro"/>
</dbReference>
<evidence type="ECO:0000313" key="3">
    <source>
        <dbReference type="Proteomes" id="UP000220527"/>
    </source>
</evidence>
<dbReference type="Gene3D" id="3.40.30.10">
    <property type="entry name" value="Glutaredoxin"/>
    <property type="match status" value="1"/>
</dbReference>
<accession>A0A2A6RFG4</accession>
<evidence type="ECO:0000313" key="2">
    <source>
        <dbReference type="EMBL" id="PDW01626.1"/>
    </source>
</evidence>
<dbReference type="PANTHER" id="PTHR41709">
    <property type="entry name" value="KAIB-LIKE PROTEIN 1"/>
    <property type="match status" value="1"/>
</dbReference>
<dbReference type="CDD" id="cd02978">
    <property type="entry name" value="KaiB_like"/>
    <property type="match status" value="1"/>
</dbReference>
<proteinExistence type="predicted"/>
<organism evidence="2 3">
    <name type="scientific">Candidatus Viridilinea mediisalina</name>
    <dbReference type="NCBI Taxonomy" id="2024553"/>
    <lineage>
        <taxon>Bacteria</taxon>
        <taxon>Bacillati</taxon>
        <taxon>Chloroflexota</taxon>
        <taxon>Chloroflexia</taxon>
        <taxon>Chloroflexales</taxon>
        <taxon>Chloroflexineae</taxon>
        <taxon>Oscillochloridaceae</taxon>
        <taxon>Candidatus Viridilinea</taxon>
    </lineage>
</organism>
<dbReference type="SMART" id="SM01248">
    <property type="entry name" value="KaiB"/>
    <property type="match status" value="1"/>
</dbReference>
<dbReference type="InterPro" id="IPR011649">
    <property type="entry name" value="KaiB_domain"/>
</dbReference>
<reference evidence="3" key="1">
    <citation type="submission" date="2017-08" db="EMBL/GenBank/DDBJ databases">
        <authorList>
            <person name="Grouzdev D.S."/>
            <person name="Gaisin V.A."/>
            <person name="Rysina M.S."/>
            <person name="Gorlenko V.M."/>
        </authorList>
    </citation>
    <scope>NUCLEOTIDE SEQUENCE [LARGE SCALE GENOMIC DNA]</scope>
    <source>
        <strain evidence="3">Kir15-3F</strain>
    </source>
</reference>
<gene>
    <name evidence="2" type="ORF">CJ255_18145</name>
</gene>
<sequence>MDKIVLHLFIAGRTVRAERAIATLRRICEHELANYECELKIVDVLAEPQQAEVRKILATPTLIKEMPPPVRRIIGDLGGDPRELLAALNLPPNP</sequence>
<dbReference type="Proteomes" id="UP000220527">
    <property type="component" value="Unassembled WGS sequence"/>
</dbReference>
<dbReference type="PANTHER" id="PTHR41709:SF2">
    <property type="entry name" value="CIRCADIAN CLOCK PROTEIN KAIB2"/>
    <property type="match status" value="1"/>
</dbReference>
<protein>
    <submittedName>
        <fullName evidence="2">Circadian clock protein KaiB</fullName>
    </submittedName>
</protein>
<keyword evidence="3" id="KW-1185">Reference proteome</keyword>
<comment type="caution">
    <text evidence="2">The sequence shown here is derived from an EMBL/GenBank/DDBJ whole genome shotgun (WGS) entry which is preliminary data.</text>
</comment>